<organism evidence="1 2">
    <name type="scientific">Paramecium tetraurelia</name>
    <dbReference type="NCBI Taxonomy" id="5888"/>
    <lineage>
        <taxon>Eukaryota</taxon>
        <taxon>Sar</taxon>
        <taxon>Alveolata</taxon>
        <taxon>Ciliophora</taxon>
        <taxon>Intramacronucleata</taxon>
        <taxon>Oligohymenophorea</taxon>
        <taxon>Peniculida</taxon>
        <taxon>Parameciidae</taxon>
        <taxon>Paramecium</taxon>
    </lineage>
</organism>
<reference evidence="1 2" key="1">
    <citation type="journal article" date="2006" name="Nature">
        <title>Global trends of whole-genome duplications revealed by the ciliate Paramecium tetraurelia.</title>
        <authorList>
            <consortium name="Genoscope"/>
            <person name="Aury J.-M."/>
            <person name="Jaillon O."/>
            <person name="Duret L."/>
            <person name="Noel B."/>
            <person name="Jubin C."/>
            <person name="Porcel B.M."/>
            <person name="Segurens B."/>
            <person name="Daubin V."/>
            <person name="Anthouard V."/>
            <person name="Aiach N."/>
            <person name="Arnaiz O."/>
            <person name="Billaut A."/>
            <person name="Beisson J."/>
            <person name="Blanc I."/>
            <person name="Bouhouche K."/>
            <person name="Camara F."/>
            <person name="Duharcourt S."/>
            <person name="Guigo R."/>
            <person name="Gogendeau D."/>
            <person name="Katinka M."/>
            <person name="Keller A.-M."/>
            <person name="Kissmehl R."/>
            <person name="Klotz C."/>
            <person name="Koll F."/>
            <person name="Le Moue A."/>
            <person name="Lepere C."/>
            <person name="Malinsky S."/>
            <person name="Nowacki M."/>
            <person name="Nowak J.K."/>
            <person name="Plattner H."/>
            <person name="Poulain J."/>
            <person name="Ruiz F."/>
            <person name="Serrano V."/>
            <person name="Zagulski M."/>
            <person name="Dessen P."/>
            <person name="Betermier M."/>
            <person name="Weissenbach J."/>
            <person name="Scarpelli C."/>
            <person name="Schachter V."/>
            <person name="Sperling L."/>
            <person name="Meyer E."/>
            <person name="Cohen J."/>
            <person name="Wincker P."/>
        </authorList>
    </citation>
    <scope>NUCLEOTIDE SEQUENCE [LARGE SCALE GENOMIC DNA]</scope>
    <source>
        <strain evidence="1 2">Stock d4-2</strain>
    </source>
</reference>
<evidence type="ECO:0008006" key="3">
    <source>
        <dbReference type="Google" id="ProtNLM"/>
    </source>
</evidence>
<gene>
    <name evidence="1" type="ORF">GSPATT00027696001</name>
</gene>
<dbReference type="AlphaFoldDB" id="A0BDP9"/>
<keyword evidence="2" id="KW-1185">Reference proteome</keyword>
<sequence length="125" mass="14941">MLFDLCNTNKIFKYPTKSTQSYSFLQFASINCCLRKSDILFTHSNRLLAKYYFNSYDLLFLFVFINKTQKFFGIENELNELQLLTMQLDSFQWLWELSCQIFYQFDSSLCITATIMQEMDGTIKF</sequence>
<name>A0BDP9_PARTE</name>
<evidence type="ECO:0000313" key="1">
    <source>
        <dbReference type="EMBL" id="CAK56666.1"/>
    </source>
</evidence>
<dbReference type="GeneID" id="5009848"/>
<dbReference type="KEGG" id="ptm:GSPATT00027696001"/>
<dbReference type="EMBL" id="CT867987">
    <property type="protein sequence ID" value="CAK56666.1"/>
    <property type="molecule type" value="Genomic_DNA"/>
</dbReference>
<dbReference type="Proteomes" id="UP000000600">
    <property type="component" value="Unassembled WGS sequence"/>
</dbReference>
<dbReference type="RefSeq" id="XP_001424064.1">
    <property type="nucleotide sequence ID" value="XM_001424027.1"/>
</dbReference>
<proteinExistence type="predicted"/>
<evidence type="ECO:0000313" key="2">
    <source>
        <dbReference type="Proteomes" id="UP000000600"/>
    </source>
</evidence>
<protein>
    <recommendedName>
        <fullName evidence="3">Transmembrane protein</fullName>
    </recommendedName>
</protein>
<dbReference type="InParanoid" id="A0BDP9"/>
<dbReference type="HOGENOM" id="CLU_1996976_0_0_1"/>
<accession>A0BDP9</accession>